<evidence type="ECO:0008006" key="4">
    <source>
        <dbReference type="Google" id="ProtNLM"/>
    </source>
</evidence>
<keyword evidence="1" id="KW-0732">Signal</keyword>
<accession>A0A5N0T9W1</accession>
<dbReference type="Proteomes" id="UP000325372">
    <property type="component" value="Unassembled WGS sequence"/>
</dbReference>
<evidence type="ECO:0000313" key="3">
    <source>
        <dbReference type="Proteomes" id="UP000325372"/>
    </source>
</evidence>
<protein>
    <recommendedName>
        <fullName evidence="4">Histidine kinase</fullName>
    </recommendedName>
</protein>
<dbReference type="Pfam" id="PF09694">
    <property type="entry name" value="Gcw_chp"/>
    <property type="match status" value="1"/>
</dbReference>
<comment type="caution">
    <text evidence="2">The sequence shown here is derived from an EMBL/GenBank/DDBJ whole genome shotgun (WGS) entry which is preliminary data.</text>
</comment>
<sequence>MYKKLILGLGILAVTPAALAVDFSANLGWNSEYIFRGIPQKTSSAFGGLDMEAGGFYAGTWGADVGDGLEVDFYGGYGFDVGDFSFSAGGTWYTYTGDFDDDYKEINLSAGYAFLTFDAAIGTYDNFGQGDLDYQFYSLTAEFGGFYGTVGTFEDDFDGSYYEVGYGNTLTVNDYDLLDYALVGIYSDSTLLGGDSDTNLLLTLSKSFDL</sequence>
<reference evidence="2 3" key="1">
    <citation type="submission" date="2019-09" db="EMBL/GenBank/DDBJ databases">
        <title>Wenzhouxiangella sp. Genome sequencing and assembly.</title>
        <authorList>
            <person name="Zhang R."/>
        </authorList>
    </citation>
    <scope>NUCLEOTIDE SEQUENCE [LARGE SCALE GENOMIC DNA]</scope>
    <source>
        <strain evidence="2 3">W260</strain>
    </source>
</reference>
<feature type="signal peptide" evidence="1">
    <location>
        <begin position="1"/>
        <end position="20"/>
    </location>
</feature>
<proteinExistence type="predicted"/>
<feature type="chain" id="PRO_5024434025" description="Histidine kinase" evidence="1">
    <location>
        <begin position="21"/>
        <end position="210"/>
    </location>
</feature>
<organism evidence="2 3">
    <name type="scientific">Marinihelvus fidelis</name>
    <dbReference type="NCBI Taxonomy" id="2613842"/>
    <lineage>
        <taxon>Bacteria</taxon>
        <taxon>Pseudomonadati</taxon>
        <taxon>Pseudomonadota</taxon>
        <taxon>Gammaproteobacteria</taxon>
        <taxon>Chromatiales</taxon>
        <taxon>Wenzhouxiangellaceae</taxon>
        <taxon>Marinihelvus</taxon>
    </lineage>
</organism>
<dbReference type="EMBL" id="VYXP01000005">
    <property type="protein sequence ID" value="KAA9131518.1"/>
    <property type="molecule type" value="Genomic_DNA"/>
</dbReference>
<dbReference type="RefSeq" id="WP_150864168.1">
    <property type="nucleotide sequence ID" value="NZ_VYXP01000005.1"/>
</dbReference>
<name>A0A5N0T9W1_9GAMM</name>
<evidence type="ECO:0000256" key="1">
    <source>
        <dbReference type="SAM" id="SignalP"/>
    </source>
</evidence>
<gene>
    <name evidence="2" type="ORF">F3N42_09380</name>
</gene>
<dbReference type="InterPro" id="IPR010239">
    <property type="entry name" value="CHP02001"/>
</dbReference>
<keyword evidence="3" id="KW-1185">Reference proteome</keyword>
<evidence type="ECO:0000313" key="2">
    <source>
        <dbReference type="EMBL" id="KAA9131518.1"/>
    </source>
</evidence>
<dbReference type="AlphaFoldDB" id="A0A5N0T9W1"/>
<dbReference type="NCBIfam" id="TIGR02001">
    <property type="entry name" value="gcw_chp"/>
    <property type="match status" value="1"/>
</dbReference>